<organism evidence="1 2">
    <name type="scientific">Mikania micrantha</name>
    <name type="common">bitter vine</name>
    <dbReference type="NCBI Taxonomy" id="192012"/>
    <lineage>
        <taxon>Eukaryota</taxon>
        <taxon>Viridiplantae</taxon>
        <taxon>Streptophyta</taxon>
        <taxon>Embryophyta</taxon>
        <taxon>Tracheophyta</taxon>
        <taxon>Spermatophyta</taxon>
        <taxon>Magnoliopsida</taxon>
        <taxon>eudicotyledons</taxon>
        <taxon>Gunneridae</taxon>
        <taxon>Pentapetalae</taxon>
        <taxon>asterids</taxon>
        <taxon>campanulids</taxon>
        <taxon>Asterales</taxon>
        <taxon>Asteraceae</taxon>
        <taxon>Asteroideae</taxon>
        <taxon>Heliantheae alliance</taxon>
        <taxon>Eupatorieae</taxon>
        <taxon>Mikania</taxon>
    </lineage>
</organism>
<keyword evidence="2" id="KW-1185">Reference proteome</keyword>
<protein>
    <submittedName>
        <fullName evidence="1">Uncharacterized protein</fullName>
    </submittedName>
</protein>
<accession>A0A5N6L8J8</accession>
<dbReference type="EMBL" id="SZYD01002548">
    <property type="protein sequence ID" value="KAC9423924.1"/>
    <property type="molecule type" value="Genomic_DNA"/>
</dbReference>
<evidence type="ECO:0000313" key="2">
    <source>
        <dbReference type="Proteomes" id="UP000326396"/>
    </source>
</evidence>
<dbReference type="AlphaFoldDB" id="A0A5N6L8J8"/>
<dbReference type="Proteomes" id="UP000326396">
    <property type="component" value="Unassembled WGS sequence"/>
</dbReference>
<name>A0A5N6L8J8_9ASTR</name>
<reference evidence="1 2" key="1">
    <citation type="submission" date="2019-05" db="EMBL/GenBank/DDBJ databases">
        <title>Mikania micrantha, genome provides insights into the molecular mechanism of rapid growth.</title>
        <authorList>
            <person name="Liu B."/>
        </authorList>
    </citation>
    <scope>NUCLEOTIDE SEQUENCE [LARGE SCALE GENOMIC DNA]</scope>
    <source>
        <strain evidence="1">NLD-2019</strain>
        <tissue evidence="1">Leaf</tissue>
    </source>
</reference>
<evidence type="ECO:0000313" key="1">
    <source>
        <dbReference type="EMBL" id="KAC9423924.1"/>
    </source>
</evidence>
<comment type="caution">
    <text evidence="1">The sequence shown here is derived from an EMBL/GenBank/DDBJ whole genome shotgun (WGS) entry which is preliminary data.</text>
</comment>
<sequence length="67" mass="7500">MSNDLRSWFVTFPNGMIPLVEIGGSVCGGLVDGLAVWDETLNHHQEQYIMWFGMWWAGGWAGGDEQV</sequence>
<proteinExistence type="predicted"/>
<gene>
    <name evidence="1" type="ORF">E3N88_45864</name>
</gene>